<feature type="compositionally biased region" description="Low complexity" evidence="1">
    <location>
        <begin position="9"/>
        <end position="20"/>
    </location>
</feature>
<evidence type="ECO:0000256" key="1">
    <source>
        <dbReference type="SAM" id="MobiDB-lite"/>
    </source>
</evidence>
<keyword evidence="3" id="KW-1185">Reference proteome</keyword>
<reference evidence="2 3" key="1">
    <citation type="submission" date="2018-04" db="EMBL/GenBank/DDBJ databases">
        <title>Novel actinobacteria from marine sediment.</title>
        <authorList>
            <person name="Ng Z.Y."/>
            <person name="Tan G.Y.A."/>
        </authorList>
    </citation>
    <scope>NUCLEOTIDE SEQUENCE [LARGE SCALE GENOMIC DNA]</scope>
    <source>
        <strain evidence="2 3">TPS81</strain>
    </source>
</reference>
<accession>A0A368T878</accession>
<sequence>MRRARSNRSRGVSGSRPAGSGAAGAGRPLMEPIFRLAPDSPLAAGLTDGGGLVPLRAPGGWAVGHKQLTARRLPDGRCEANGSEDLFWARTAPPPWLAEVPPDEDVRRREPHLDAGWYAGTGFRLCLLAPDWDHVRSQHTATRPDGLVTTLETWMALVSRHGRLPRRCPPPGTGHTPP</sequence>
<gene>
    <name evidence="2" type="ORF">DEF24_06970</name>
</gene>
<organism evidence="2 3">
    <name type="scientific">Marinitenerispora sediminis</name>
    <dbReference type="NCBI Taxonomy" id="1931232"/>
    <lineage>
        <taxon>Bacteria</taxon>
        <taxon>Bacillati</taxon>
        <taxon>Actinomycetota</taxon>
        <taxon>Actinomycetes</taxon>
        <taxon>Streptosporangiales</taxon>
        <taxon>Nocardiopsidaceae</taxon>
        <taxon>Marinitenerispora</taxon>
    </lineage>
</organism>
<proteinExistence type="predicted"/>
<dbReference type="AlphaFoldDB" id="A0A368T878"/>
<dbReference type="EMBL" id="QEIN01000038">
    <property type="protein sequence ID" value="RCV60516.1"/>
    <property type="molecule type" value="Genomic_DNA"/>
</dbReference>
<protein>
    <submittedName>
        <fullName evidence="2">Uncharacterized protein</fullName>
    </submittedName>
</protein>
<evidence type="ECO:0000313" key="2">
    <source>
        <dbReference type="EMBL" id="RCV60516.1"/>
    </source>
</evidence>
<feature type="region of interest" description="Disordered" evidence="1">
    <location>
        <begin position="1"/>
        <end position="27"/>
    </location>
</feature>
<evidence type="ECO:0000313" key="3">
    <source>
        <dbReference type="Proteomes" id="UP000253318"/>
    </source>
</evidence>
<comment type="caution">
    <text evidence="2">The sequence shown here is derived from an EMBL/GenBank/DDBJ whole genome shotgun (WGS) entry which is preliminary data.</text>
</comment>
<name>A0A368T878_9ACTN</name>
<dbReference type="Proteomes" id="UP000253318">
    <property type="component" value="Unassembled WGS sequence"/>
</dbReference>